<keyword evidence="4 7" id="KW-0862">Zinc</keyword>
<evidence type="ECO:0000313" key="9">
    <source>
        <dbReference type="EMBL" id="MDM5262856.1"/>
    </source>
</evidence>
<comment type="function">
    <text evidence="7">May play a role in DNA repair. It seems to be involved in an RecBC-independent recombinational process of DNA repair. It may act with RecF and RecO.</text>
</comment>
<dbReference type="NCBIfam" id="TIGR00615">
    <property type="entry name" value="recR"/>
    <property type="match status" value="1"/>
</dbReference>
<proteinExistence type="inferred from homology"/>
<protein>
    <recommendedName>
        <fullName evidence="7">Recombination protein RecR</fullName>
    </recommendedName>
</protein>
<dbReference type="Gene3D" id="6.10.250.240">
    <property type="match status" value="1"/>
</dbReference>
<dbReference type="PANTHER" id="PTHR30446:SF0">
    <property type="entry name" value="RECOMBINATION PROTEIN RECR"/>
    <property type="match status" value="1"/>
</dbReference>
<dbReference type="PROSITE" id="PS50880">
    <property type="entry name" value="TOPRIM"/>
    <property type="match status" value="1"/>
</dbReference>
<keyword evidence="5 7" id="KW-0233">DNA recombination</keyword>
<keyword evidence="3 7" id="KW-0863">Zinc-finger</keyword>
<dbReference type="Pfam" id="PF21176">
    <property type="entry name" value="RecR_HhH"/>
    <property type="match status" value="1"/>
</dbReference>
<name>A0ABT7QPC2_9BACT</name>
<evidence type="ECO:0000256" key="4">
    <source>
        <dbReference type="ARBA" id="ARBA00022833"/>
    </source>
</evidence>
<gene>
    <name evidence="7 9" type="primary">recR</name>
    <name evidence="9" type="ORF">PF327_01460</name>
</gene>
<dbReference type="RefSeq" id="WP_008244089.1">
    <property type="nucleotide sequence ID" value="NZ_JAQIBC010000001.1"/>
</dbReference>
<dbReference type="InterPro" id="IPR006171">
    <property type="entry name" value="TOPRIM_dom"/>
</dbReference>
<keyword evidence="10" id="KW-1185">Reference proteome</keyword>
<evidence type="ECO:0000256" key="3">
    <source>
        <dbReference type="ARBA" id="ARBA00022771"/>
    </source>
</evidence>
<sequence length="189" mass="20786">MKHYKIEAFENLVEAFGSLPSIGKKTAIRLAYHAVMEDGFGAMKLAHALETGVNAIQKCSKCHNMSEDELCAICSDPYRDNTKLCIVQSAKDILTIEESGQFDGVYYVVTEVGDLDEAHLFYAVGGVDEIIFAFPPSIATDTMILYIEDKLKGLEINFTKIAQGVPTGVDLENIDVMSLSRALEARVKI</sequence>
<evidence type="ECO:0000259" key="8">
    <source>
        <dbReference type="PROSITE" id="PS50880"/>
    </source>
</evidence>
<dbReference type="InterPro" id="IPR015967">
    <property type="entry name" value="Rcmb_RecR_Znf"/>
</dbReference>
<dbReference type="Gene3D" id="3.30.60.80">
    <property type="match status" value="1"/>
</dbReference>
<dbReference type="Proteomes" id="UP001169066">
    <property type="component" value="Unassembled WGS sequence"/>
</dbReference>
<dbReference type="HAMAP" id="MF_00017">
    <property type="entry name" value="RecR"/>
    <property type="match status" value="1"/>
</dbReference>
<keyword evidence="6 7" id="KW-0234">DNA repair</keyword>
<feature type="zinc finger region" description="C4-type" evidence="7">
    <location>
        <begin position="59"/>
        <end position="74"/>
    </location>
</feature>
<dbReference type="Gene3D" id="1.10.8.420">
    <property type="entry name" value="RecR Domain 1"/>
    <property type="match status" value="1"/>
</dbReference>
<evidence type="ECO:0000256" key="5">
    <source>
        <dbReference type="ARBA" id="ARBA00023172"/>
    </source>
</evidence>
<reference evidence="9" key="1">
    <citation type="submission" date="2023-01" db="EMBL/GenBank/DDBJ databases">
        <title>Sulfurovum sp. XTW-4 genome assembly.</title>
        <authorList>
            <person name="Wang J."/>
        </authorList>
    </citation>
    <scope>NUCLEOTIDE SEQUENCE</scope>
    <source>
        <strain evidence="9">XTW-4</strain>
    </source>
</reference>
<comment type="caution">
    <text evidence="9">The sequence shown here is derived from an EMBL/GenBank/DDBJ whole genome shotgun (WGS) entry which is preliminary data.</text>
</comment>
<keyword evidence="1 7" id="KW-0479">Metal-binding</keyword>
<keyword evidence="2 7" id="KW-0227">DNA damage</keyword>
<comment type="similarity">
    <text evidence="7">Belongs to the RecR family.</text>
</comment>
<evidence type="ECO:0000313" key="10">
    <source>
        <dbReference type="Proteomes" id="UP001169066"/>
    </source>
</evidence>
<evidence type="ECO:0000256" key="6">
    <source>
        <dbReference type="ARBA" id="ARBA00023204"/>
    </source>
</evidence>
<evidence type="ECO:0000256" key="7">
    <source>
        <dbReference type="HAMAP-Rule" id="MF_00017"/>
    </source>
</evidence>
<dbReference type="EMBL" id="JAQIBC010000001">
    <property type="protein sequence ID" value="MDM5262856.1"/>
    <property type="molecule type" value="Genomic_DNA"/>
</dbReference>
<dbReference type="SUPFAM" id="SSF111304">
    <property type="entry name" value="Recombination protein RecR"/>
    <property type="match status" value="1"/>
</dbReference>
<dbReference type="InterPro" id="IPR023627">
    <property type="entry name" value="Rcmb_RecR"/>
</dbReference>
<accession>A0ABT7QPC2</accession>
<evidence type="ECO:0000256" key="2">
    <source>
        <dbReference type="ARBA" id="ARBA00022763"/>
    </source>
</evidence>
<dbReference type="Gene3D" id="3.40.1360.10">
    <property type="match status" value="1"/>
</dbReference>
<dbReference type="InterPro" id="IPR000093">
    <property type="entry name" value="DNA_Rcmb_RecR"/>
</dbReference>
<feature type="domain" description="Toprim" evidence="8">
    <location>
        <begin position="82"/>
        <end position="166"/>
    </location>
</feature>
<evidence type="ECO:0000256" key="1">
    <source>
        <dbReference type="ARBA" id="ARBA00022723"/>
    </source>
</evidence>
<dbReference type="Pfam" id="PF21175">
    <property type="entry name" value="RecR_C"/>
    <property type="match status" value="1"/>
</dbReference>
<organism evidence="9 10">
    <name type="scientific">Sulfurovum xiamenensis</name>
    <dbReference type="NCBI Taxonomy" id="3019066"/>
    <lineage>
        <taxon>Bacteria</taxon>
        <taxon>Pseudomonadati</taxon>
        <taxon>Campylobacterota</taxon>
        <taxon>Epsilonproteobacteria</taxon>
        <taxon>Campylobacterales</taxon>
        <taxon>Sulfurovaceae</taxon>
        <taxon>Sulfurovum</taxon>
    </lineage>
</organism>
<dbReference type="Pfam" id="PF02132">
    <property type="entry name" value="RecR_ZnF"/>
    <property type="match status" value="1"/>
</dbReference>
<dbReference type="PROSITE" id="PS01300">
    <property type="entry name" value="RECR"/>
    <property type="match status" value="1"/>
</dbReference>
<dbReference type="PANTHER" id="PTHR30446">
    <property type="entry name" value="RECOMBINATION PROTEIN RECR"/>
    <property type="match status" value="1"/>
</dbReference>